<dbReference type="EMBL" id="MHCL01000023">
    <property type="protein sequence ID" value="OGY20751.1"/>
    <property type="molecule type" value="Genomic_DNA"/>
</dbReference>
<dbReference type="GO" id="GO:0006596">
    <property type="term" value="P:polyamine biosynthetic process"/>
    <property type="evidence" value="ECO:0007669"/>
    <property type="project" value="UniProtKB-KW"/>
</dbReference>
<comment type="caution">
    <text evidence="2">The sequence shown here is derived from an EMBL/GenBank/DDBJ whole genome shotgun (WGS) entry which is preliminary data.</text>
</comment>
<sequence>MMFFFPKTVETRISKINGTISVIKLFGKWSINAGGYTQSGGLVESIWKSVLVGIKKTERLVKPRILILGLGAGSSAGISAALWKDAKLTGIELDPLMIKLGKTYLHLDQIANLRIIQSDAIAWLKKRAIEKKQPLFDLILVDLYLGGTAAPQVREPDFLKAINRLLKTNGLALFNYLIRSGDPLGPAGMKRALEEAFAQVERLPSPANAIFSVGKRASK</sequence>
<dbReference type="Gene3D" id="3.40.50.150">
    <property type="entry name" value="Vaccinia Virus protein VP39"/>
    <property type="match status" value="1"/>
</dbReference>
<dbReference type="AlphaFoldDB" id="A0A1G1VZB7"/>
<dbReference type="STRING" id="1797593.A3A65_01075"/>
<dbReference type="CDD" id="cd02440">
    <property type="entry name" value="AdoMet_MTases"/>
    <property type="match status" value="1"/>
</dbReference>
<evidence type="ECO:0000256" key="1">
    <source>
        <dbReference type="ARBA" id="ARBA00023115"/>
    </source>
</evidence>
<evidence type="ECO:0000313" key="2">
    <source>
        <dbReference type="EMBL" id="OGY20751.1"/>
    </source>
</evidence>
<proteinExistence type="predicted"/>
<gene>
    <name evidence="2" type="ORF">A3A65_01075</name>
</gene>
<protein>
    <submittedName>
        <fullName evidence="2">Uncharacterized protein</fullName>
    </submittedName>
</protein>
<dbReference type="PANTHER" id="PTHR43317:SF1">
    <property type="entry name" value="THERMOSPERMINE SYNTHASE ACAULIS5"/>
    <property type="match status" value="1"/>
</dbReference>
<accession>A0A1G1VZB7</accession>
<organism evidence="2 3">
    <name type="scientific">Candidatus Chisholmbacteria bacterium RIFCSPLOWO2_01_FULL_49_14</name>
    <dbReference type="NCBI Taxonomy" id="1797593"/>
    <lineage>
        <taxon>Bacteria</taxon>
        <taxon>Candidatus Chisholmiibacteriota</taxon>
    </lineage>
</organism>
<dbReference type="PANTHER" id="PTHR43317">
    <property type="entry name" value="THERMOSPERMINE SYNTHASE ACAULIS5"/>
    <property type="match status" value="1"/>
</dbReference>
<evidence type="ECO:0000313" key="3">
    <source>
        <dbReference type="Proteomes" id="UP000176723"/>
    </source>
</evidence>
<dbReference type="InterPro" id="IPR029063">
    <property type="entry name" value="SAM-dependent_MTases_sf"/>
</dbReference>
<reference evidence="2 3" key="1">
    <citation type="journal article" date="2016" name="Nat. Commun.">
        <title>Thousands of microbial genomes shed light on interconnected biogeochemical processes in an aquifer system.</title>
        <authorList>
            <person name="Anantharaman K."/>
            <person name="Brown C.T."/>
            <person name="Hug L.A."/>
            <person name="Sharon I."/>
            <person name="Castelle C.J."/>
            <person name="Probst A.J."/>
            <person name="Thomas B.C."/>
            <person name="Singh A."/>
            <person name="Wilkins M.J."/>
            <person name="Karaoz U."/>
            <person name="Brodie E.L."/>
            <person name="Williams K.H."/>
            <person name="Hubbard S.S."/>
            <person name="Banfield J.F."/>
        </authorList>
    </citation>
    <scope>NUCLEOTIDE SEQUENCE [LARGE SCALE GENOMIC DNA]</scope>
</reference>
<name>A0A1G1VZB7_9BACT</name>
<dbReference type="SUPFAM" id="SSF53335">
    <property type="entry name" value="S-adenosyl-L-methionine-dependent methyltransferases"/>
    <property type="match status" value="1"/>
</dbReference>
<dbReference type="Proteomes" id="UP000176723">
    <property type="component" value="Unassembled WGS sequence"/>
</dbReference>
<keyword evidence="1" id="KW-0620">Polyamine biosynthesis</keyword>